<accession>A0A7S4IZS4</accession>
<reference evidence="1" key="1">
    <citation type="submission" date="2021-01" db="EMBL/GenBank/DDBJ databases">
        <authorList>
            <person name="Corre E."/>
            <person name="Pelletier E."/>
            <person name="Niang G."/>
            <person name="Scheremetjew M."/>
            <person name="Finn R."/>
            <person name="Kale V."/>
            <person name="Holt S."/>
            <person name="Cochrane G."/>
            <person name="Meng A."/>
            <person name="Brown T."/>
            <person name="Cohen L."/>
        </authorList>
    </citation>
    <scope>NUCLEOTIDE SEQUENCE</scope>
    <source>
        <strain evidence="1">Isolate 1302-5</strain>
    </source>
</reference>
<organism evidence="1">
    <name type="scientific">Odontella aurita</name>
    <dbReference type="NCBI Taxonomy" id="265563"/>
    <lineage>
        <taxon>Eukaryota</taxon>
        <taxon>Sar</taxon>
        <taxon>Stramenopiles</taxon>
        <taxon>Ochrophyta</taxon>
        <taxon>Bacillariophyta</taxon>
        <taxon>Mediophyceae</taxon>
        <taxon>Biddulphiophycidae</taxon>
        <taxon>Eupodiscales</taxon>
        <taxon>Odontellaceae</taxon>
        <taxon>Odontella</taxon>
    </lineage>
</organism>
<dbReference type="EMBL" id="HBKQ01026764">
    <property type="protein sequence ID" value="CAE2244752.1"/>
    <property type="molecule type" value="Transcribed_RNA"/>
</dbReference>
<name>A0A7S4IZS4_9STRA</name>
<proteinExistence type="predicted"/>
<sequence length="159" mass="17042">MSNSLANTWKQHFLDLPQNEDANRNAGAFSNATAGSASNDERLKDFLEDPDAVTMAIAPITGKVKFLHSFKNLGGTRSRPADKIIALDGRGPTAQPVLIHKDVLLKTVQIEIPPLATLKTVANTTEVMAAAPAAENPGELNQSIAMILPPFLFSVLLEL</sequence>
<gene>
    <name evidence="1" type="ORF">OAUR00152_LOCUS18124</name>
</gene>
<evidence type="ECO:0000313" key="1">
    <source>
        <dbReference type="EMBL" id="CAE2244752.1"/>
    </source>
</evidence>
<dbReference type="AlphaFoldDB" id="A0A7S4IZS4"/>
<protein>
    <submittedName>
        <fullName evidence="1">Uncharacterized protein</fullName>
    </submittedName>
</protein>